<gene>
    <name evidence="1" type="ORF">V144x_23030</name>
</gene>
<sequence>MPDETHCHQTSLFLSVGMIQLFKMMVSDVFGASQKVFIKLQDVIHTIFTTRV</sequence>
<dbReference type="EMBL" id="CP037920">
    <property type="protein sequence ID" value="QDT96845.1"/>
    <property type="molecule type" value="Genomic_DNA"/>
</dbReference>
<proteinExistence type="predicted"/>
<organism evidence="1 2">
    <name type="scientific">Gimesia aquarii</name>
    <dbReference type="NCBI Taxonomy" id="2527964"/>
    <lineage>
        <taxon>Bacteria</taxon>
        <taxon>Pseudomonadati</taxon>
        <taxon>Planctomycetota</taxon>
        <taxon>Planctomycetia</taxon>
        <taxon>Planctomycetales</taxon>
        <taxon>Planctomycetaceae</taxon>
        <taxon>Gimesia</taxon>
    </lineage>
</organism>
<evidence type="ECO:0000313" key="1">
    <source>
        <dbReference type="EMBL" id="QDT96845.1"/>
    </source>
</evidence>
<reference evidence="1 2" key="1">
    <citation type="submission" date="2019-03" db="EMBL/GenBank/DDBJ databases">
        <title>Deep-cultivation of Planctomycetes and their phenomic and genomic characterization uncovers novel biology.</title>
        <authorList>
            <person name="Wiegand S."/>
            <person name="Jogler M."/>
            <person name="Boedeker C."/>
            <person name="Pinto D."/>
            <person name="Vollmers J."/>
            <person name="Rivas-Marin E."/>
            <person name="Kohn T."/>
            <person name="Peeters S.H."/>
            <person name="Heuer A."/>
            <person name="Rast P."/>
            <person name="Oberbeckmann S."/>
            <person name="Bunk B."/>
            <person name="Jeske O."/>
            <person name="Meyerdierks A."/>
            <person name="Storesund J.E."/>
            <person name="Kallscheuer N."/>
            <person name="Luecker S."/>
            <person name="Lage O.M."/>
            <person name="Pohl T."/>
            <person name="Merkel B.J."/>
            <person name="Hornburger P."/>
            <person name="Mueller R.-W."/>
            <person name="Bruemmer F."/>
            <person name="Labrenz M."/>
            <person name="Spormann A.M."/>
            <person name="Op den Camp H."/>
            <person name="Overmann J."/>
            <person name="Amann R."/>
            <person name="Jetten M.S.M."/>
            <person name="Mascher T."/>
            <person name="Medema M.H."/>
            <person name="Devos D.P."/>
            <person name="Kaster A.-K."/>
            <person name="Ovreas L."/>
            <person name="Rohde M."/>
            <person name="Galperin M.Y."/>
            <person name="Jogler C."/>
        </authorList>
    </citation>
    <scope>NUCLEOTIDE SEQUENCE [LARGE SCALE GENOMIC DNA]</scope>
    <source>
        <strain evidence="1 2">V144</strain>
    </source>
</reference>
<dbReference type="KEGG" id="gaw:V144x_23030"/>
<evidence type="ECO:0000313" key="2">
    <source>
        <dbReference type="Proteomes" id="UP000318704"/>
    </source>
</evidence>
<accession>A0A517VV20</accession>
<protein>
    <submittedName>
        <fullName evidence="1">Uncharacterized protein</fullName>
    </submittedName>
</protein>
<dbReference type="Proteomes" id="UP000318704">
    <property type="component" value="Chromosome"/>
</dbReference>
<dbReference type="AlphaFoldDB" id="A0A517VV20"/>
<name>A0A517VV20_9PLAN</name>